<feature type="binding site" evidence="5">
    <location>
        <position position="181"/>
    </location>
    <ligand>
        <name>(2E)-4-hydroxy-3-methylbut-2-enyl diphosphate</name>
        <dbReference type="ChEBI" id="CHEBI:128753"/>
    </ligand>
</feature>
<feature type="binding site" evidence="5">
    <location>
        <position position="289"/>
    </location>
    <ligand>
        <name>dimethylallyl diphosphate</name>
        <dbReference type="ChEBI" id="CHEBI:57623"/>
    </ligand>
</feature>
<dbReference type="GO" id="GO:0016114">
    <property type="term" value="P:terpenoid biosynthetic process"/>
    <property type="evidence" value="ECO:0007669"/>
    <property type="project" value="UniProtKB-UniRule"/>
</dbReference>
<dbReference type="InterPro" id="IPR003451">
    <property type="entry name" value="LytB/IspH"/>
</dbReference>
<organism evidence="6 7">
    <name type="scientific">Leadbettera azotonutricia (strain ATCC BAA-888 / DSM 13862 / ZAS-9)</name>
    <name type="common">Treponema azotonutricium</name>
    <dbReference type="NCBI Taxonomy" id="545695"/>
    <lineage>
        <taxon>Bacteria</taxon>
        <taxon>Pseudomonadati</taxon>
        <taxon>Spirochaetota</taxon>
        <taxon>Spirochaetia</taxon>
        <taxon>Spirochaetales</taxon>
        <taxon>Breznakiellaceae</taxon>
        <taxon>Leadbettera</taxon>
    </lineage>
</organism>
<dbReference type="HOGENOM" id="CLU_027486_0_1_12"/>
<dbReference type="EMBL" id="CP001841">
    <property type="protein sequence ID" value="AEF82873.1"/>
    <property type="molecule type" value="Genomic_DNA"/>
</dbReference>
<feature type="binding site" evidence="5">
    <location>
        <position position="135"/>
    </location>
    <ligand>
        <name>(2E)-4-hydroxy-3-methylbut-2-enyl diphosphate</name>
        <dbReference type="ChEBI" id="CHEBI:128753"/>
    </ligand>
</feature>
<reference evidence="6 7" key="2">
    <citation type="journal article" date="2011" name="ISME J.">
        <title>RNA-seq reveals cooperative metabolic interactions between two termite-gut spirochete species in co-culture.</title>
        <authorList>
            <person name="Rosenthal A.Z."/>
            <person name="Matson E.G."/>
            <person name="Eldar A."/>
            <person name="Leadbetter J.R."/>
        </authorList>
    </citation>
    <scope>NUCLEOTIDE SEQUENCE [LARGE SCALE GENOMIC DNA]</scope>
    <source>
        <strain evidence="7">ATCC BAA-888 / DSM 13862 / ZAS-9</strain>
    </source>
</reference>
<dbReference type="Pfam" id="PF02401">
    <property type="entry name" value="LYTB"/>
    <property type="match status" value="1"/>
</dbReference>
<feature type="binding site" evidence="5">
    <location>
        <position position="107"/>
    </location>
    <ligand>
        <name>[4Fe-4S] cluster</name>
        <dbReference type="ChEBI" id="CHEBI:49883"/>
    </ligand>
</feature>
<comment type="pathway">
    <text evidence="5">Isoprenoid biosynthesis; isopentenyl diphosphate biosynthesis via DXP pathway; isopentenyl diphosphate from 1-deoxy-D-xylulose 5-phosphate: step 6/6.</text>
</comment>
<protein>
    <recommendedName>
        <fullName evidence="5">4-hydroxy-3-methylbut-2-enyl diphosphate reductase</fullName>
        <shortName evidence="5">HMBPP reductase</shortName>
        <ecNumber evidence="5">1.17.7.4</ecNumber>
    </recommendedName>
</protein>
<dbReference type="FunCoup" id="F5Y8E1">
    <property type="interactions" value="276"/>
</dbReference>
<dbReference type="STRING" id="545695.TREAZ_3379"/>
<feature type="binding site" evidence="5">
    <location>
        <position position="85"/>
    </location>
    <ligand>
        <name>isopentenyl diphosphate</name>
        <dbReference type="ChEBI" id="CHEBI:128769"/>
    </ligand>
</feature>
<dbReference type="PANTHER" id="PTHR30426:SF0">
    <property type="entry name" value="4-HYDROXY-3-METHYLBUT-2-ENYL DIPHOSPHATE REDUCTASE"/>
    <property type="match status" value="1"/>
</dbReference>
<dbReference type="GO" id="GO:0019288">
    <property type="term" value="P:isopentenyl diphosphate biosynthetic process, methylerythritol 4-phosphate pathway"/>
    <property type="evidence" value="ECO:0007669"/>
    <property type="project" value="UniProtKB-UniRule"/>
</dbReference>
<dbReference type="HAMAP" id="MF_00191">
    <property type="entry name" value="IspH"/>
    <property type="match status" value="1"/>
</dbReference>
<feature type="binding site" evidence="5">
    <location>
        <position position="50"/>
    </location>
    <ligand>
        <name>dimethylallyl diphosphate</name>
        <dbReference type="ChEBI" id="CHEBI:57623"/>
    </ligand>
</feature>
<feature type="binding site" evidence="5">
    <location>
        <position position="85"/>
    </location>
    <ligand>
        <name>(2E)-4-hydroxy-3-methylbut-2-enyl diphosphate</name>
        <dbReference type="ChEBI" id="CHEBI:128753"/>
    </ligand>
</feature>
<evidence type="ECO:0000256" key="1">
    <source>
        <dbReference type="ARBA" id="ARBA00022485"/>
    </source>
</evidence>
<dbReference type="AlphaFoldDB" id="F5Y8E1"/>
<feature type="binding site" evidence="5">
    <location>
        <position position="289"/>
    </location>
    <ligand>
        <name>isopentenyl diphosphate</name>
        <dbReference type="ChEBI" id="CHEBI:128769"/>
    </ligand>
</feature>
<dbReference type="OrthoDB" id="9777362at2"/>
<comment type="catalytic activity">
    <reaction evidence="5">
        <text>dimethylallyl diphosphate + 2 oxidized [2Fe-2S]-[ferredoxin] + H2O = (2E)-4-hydroxy-3-methylbut-2-enyl diphosphate + 2 reduced [2Fe-2S]-[ferredoxin] + 2 H(+)</text>
        <dbReference type="Rhea" id="RHEA:24825"/>
        <dbReference type="Rhea" id="RHEA-COMP:10000"/>
        <dbReference type="Rhea" id="RHEA-COMP:10001"/>
        <dbReference type="ChEBI" id="CHEBI:15377"/>
        <dbReference type="ChEBI" id="CHEBI:15378"/>
        <dbReference type="ChEBI" id="CHEBI:33737"/>
        <dbReference type="ChEBI" id="CHEBI:33738"/>
        <dbReference type="ChEBI" id="CHEBI:57623"/>
        <dbReference type="ChEBI" id="CHEBI:128753"/>
        <dbReference type="EC" id="1.17.7.4"/>
    </reaction>
</comment>
<keyword evidence="7" id="KW-1185">Reference proteome</keyword>
<dbReference type="Gene3D" id="3.40.50.11270">
    <property type="match status" value="1"/>
</dbReference>
<feature type="binding site" evidence="5">
    <location>
        <position position="135"/>
    </location>
    <ligand>
        <name>dimethylallyl diphosphate</name>
        <dbReference type="ChEBI" id="CHEBI:57623"/>
    </ligand>
</feature>
<dbReference type="GO" id="GO:0050992">
    <property type="term" value="P:dimethylallyl diphosphate biosynthetic process"/>
    <property type="evidence" value="ECO:0007669"/>
    <property type="project" value="UniProtKB-UniRule"/>
</dbReference>
<name>F5Y8E1_LEAAZ</name>
<comment type="caution">
    <text evidence="5">Lacks conserved residue(s) required for the propagation of feature annotation.</text>
</comment>
<comment type="pathway">
    <text evidence="5">Isoprenoid biosynthesis; dimethylallyl diphosphate biosynthesis; dimethylallyl diphosphate from (2E)-4-hydroxy-3-methylbutenyl diphosphate: step 1/1.</text>
</comment>
<feature type="binding site" evidence="5">
    <location>
        <position position="289"/>
    </location>
    <ligand>
        <name>(2E)-4-hydroxy-3-methylbut-2-enyl diphosphate</name>
        <dbReference type="ChEBI" id="CHEBI:128753"/>
    </ligand>
</feature>
<evidence type="ECO:0000256" key="4">
    <source>
        <dbReference type="ARBA" id="ARBA00023014"/>
    </source>
</evidence>
<evidence type="ECO:0000256" key="3">
    <source>
        <dbReference type="ARBA" id="ARBA00023004"/>
    </source>
</evidence>
<dbReference type="NCBIfam" id="TIGR00216">
    <property type="entry name" value="ispH_lytB"/>
    <property type="match status" value="1"/>
</dbReference>
<keyword evidence="5" id="KW-0414">Isoprene biosynthesis</keyword>
<dbReference type="CDD" id="cd13944">
    <property type="entry name" value="lytB_ispH"/>
    <property type="match status" value="1"/>
</dbReference>
<feature type="binding site" evidence="5">
    <location>
        <position position="239"/>
    </location>
    <ligand>
        <name>dimethylallyl diphosphate</name>
        <dbReference type="ChEBI" id="CHEBI:57623"/>
    </ligand>
</feature>
<dbReference type="RefSeq" id="WP_015712190.1">
    <property type="nucleotide sequence ID" value="NC_015577.1"/>
</dbReference>
<feature type="binding site" evidence="5">
    <location>
        <position position="237"/>
    </location>
    <ligand>
        <name>(2E)-4-hydroxy-3-methylbut-2-enyl diphosphate</name>
        <dbReference type="ChEBI" id="CHEBI:128753"/>
    </ligand>
</feature>
<feature type="binding site" evidence="5">
    <location>
        <position position="239"/>
    </location>
    <ligand>
        <name>isopentenyl diphosphate</name>
        <dbReference type="ChEBI" id="CHEBI:128769"/>
    </ligand>
</feature>
<evidence type="ECO:0000313" key="7">
    <source>
        <dbReference type="Proteomes" id="UP000009222"/>
    </source>
</evidence>
<keyword evidence="2 5" id="KW-0479">Metal-binding</keyword>
<dbReference type="InParanoid" id="F5Y8E1"/>
<feature type="active site" description="Proton donor" evidence="5">
    <location>
        <position position="137"/>
    </location>
</feature>
<feature type="binding site" evidence="5">
    <location>
        <position position="85"/>
    </location>
    <ligand>
        <name>dimethylallyl diphosphate</name>
        <dbReference type="ChEBI" id="CHEBI:57623"/>
    </ligand>
</feature>
<feature type="binding site" evidence="5">
    <location>
        <position position="50"/>
    </location>
    <ligand>
        <name>(2E)-4-hydroxy-3-methylbut-2-enyl diphosphate</name>
        <dbReference type="ChEBI" id="CHEBI:128753"/>
    </ligand>
</feature>
<dbReference type="KEGG" id="taz:TREAZ_3379"/>
<keyword evidence="3 5" id="KW-0408">Iron</keyword>
<gene>
    <name evidence="5 6" type="primary">ispH</name>
    <name evidence="6" type="ordered locus">TREAZ_3379</name>
</gene>
<keyword evidence="5 6" id="KW-0560">Oxidoreductase</keyword>
<feature type="binding site" evidence="5">
    <location>
        <position position="237"/>
    </location>
    <ligand>
        <name>dimethylallyl diphosphate</name>
        <dbReference type="ChEBI" id="CHEBI:57623"/>
    </ligand>
</feature>
<comment type="function">
    <text evidence="5">Catalyzes the conversion of 1-hydroxy-2-methyl-2-(E)-butenyl 4-diphosphate (HMBPP) into a mixture of isopentenyl diphosphate (IPP) and dimethylallyl diphosphate (DMAPP). Acts in the terminal step of the DOXP/MEP pathway for isoprenoid precursor biosynthesis.</text>
</comment>
<evidence type="ECO:0000256" key="2">
    <source>
        <dbReference type="ARBA" id="ARBA00022723"/>
    </source>
</evidence>
<reference evidence="7" key="1">
    <citation type="submission" date="2009-12" db="EMBL/GenBank/DDBJ databases">
        <title>Complete sequence of Treponema azotonutricium strain ZAS-9.</title>
        <authorList>
            <person name="Tetu S.G."/>
            <person name="Matson E."/>
            <person name="Ren Q."/>
            <person name="Seshadri R."/>
            <person name="Elbourne L."/>
            <person name="Hassan K.A."/>
            <person name="Durkin A."/>
            <person name="Radune D."/>
            <person name="Mohamoud Y."/>
            <person name="Shay R."/>
            <person name="Jin S."/>
            <person name="Zhang X."/>
            <person name="Lucey K."/>
            <person name="Ballor N.R."/>
            <person name="Ottesen E."/>
            <person name="Rosenthal R."/>
            <person name="Allen A."/>
            <person name="Leadbetter J.R."/>
            <person name="Paulsen I.T."/>
        </authorList>
    </citation>
    <scope>NUCLEOTIDE SEQUENCE [LARGE SCALE GENOMIC DNA]</scope>
    <source>
        <strain evidence="7">ATCC BAA-888 / DSM 13862 / ZAS-9</strain>
    </source>
</reference>
<comment type="similarity">
    <text evidence="5">Belongs to the IspH family.</text>
</comment>
<dbReference type="Gene3D" id="3.40.1010.20">
    <property type="entry name" value="4-hydroxy-3-methylbut-2-enyl diphosphate reductase, catalytic domain"/>
    <property type="match status" value="2"/>
</dbReference>
<dbReference type="GO" id="GO:0051539">
    <property type="term" value="F:4 iron, 4 sulfur cluster binding"/>
    <property type="evidence" value="ECO:0007669"/>
    <property type="project" value="UniProtKB-UniRule"/>
</dbReference>
<evidence type="ECO:0000313" key="6">
    <source>
        <dbReference type="EMBL" id="AEF82873.1"/>
    </source>
</evidence>
<dbReference type="Proteomes" id="UP000009222">
    <property type="component" value="Chromosome"/>
</dbReference>
<dbReference type="GO" id="GO:0046872">
    <property type="term" value="F:metal ion binding"/>
    <property type="evidence" value="ECO:0007669"/>
    <property type="project" value="UniProtKB-KW"/>
</dbReference>
<proteinExistence type="inferred from homology"/>
<dbReference type="GO" id="GO:0051745">
    <property type="term" value="F:4-hydroxy-3-methylbut-2-enyl diphosphate reductase activity"/>
    <property type="evidence" value="ECO:0007669"/>
    <property type="project" value="UniProtKB-UniRule"/>
</dbReference>
<keyword evidence="4 5" id="KW-0411">Iron-sulfur</keyword>
<dbReference type="PANTHER" id="PTHR30426">
    <property type="entry name" value="4-HYDROXY-3-METHYLBUT-2-ENYL DIPHOSPHATE REDUCTASE"/>
    <property type="match status" value="1"/>
</dbReference>
<accession>F5Y8E1</accession>
<feature type="binding site" evidence="5">
    <location>
        <position position="239"/>
    </location>
    <ligand>
        <name>(2E)-4-hydroxy-3-methylbut-2-enyl diphosphate</name>
        <dbReference type="ChEBI" id="CHEBI:128753"/>
    </ligand>
</feature>
<dbReference type="EC" id="1.17.7.4" evidence="5"/>
<comment type="cofactor">
    <cofactor evidence="5">
        <name>[4Fe-4S] cluster</name>
        <dbReference type="ChEBI" id="CHEBI:49883"/>
    </cofactor>
    <text evidence="5">Binds 1 [4Fe-4S] cluster per subunit.</text>
</comment>
<comment type="catalytic activity">
    <reaction evidence="5">
        <text>isopentenyl diphosphate + 2 oxidized [2Fe-2S]-[ferredoxin] + H2O = (2E)-4-hydroxy-3-methylbut-2-enyl diphosphate + 2 reduced [2Fe-2S]-[ferredoxin] + 2 H(+)</text>
        <dbReference type="Rhea" id="RHEA:24488"/>
        <dbReference type="Rhea" id="RHEA-COMP:10000"/>
        <dbReference type="Rhea" id="RHEA-COMP:10001"/>
        <dbReference type="ChEBI" id="CHEBI:15377"/>
        <dbReference type="ChEBI" id="CHEBI:15378"/>
        <dbReference type="ChEBI" id="CHEBI:33737"/>
        <dbReference type="ChEBI" id="CHEBI:33738"/>
        <dbReference type="ChEBI" id="CHEBI:128753"/>
        <dbReference type="ChEBI" id="CHEBI:128769"/>
        <dbReference type="EC" id="1.17.7.4"/>
    </reaction>
</comment>
<dbReference type="UniPathway" id="UPA00059">
    <property type="reaction ID" value="UER00105"/>
</dbReference>
<sequence length="310" mass="33112">MEVRRAKVLGFCMGVRRAVDMAAEAVALPGAKAPSADTGSRVYTLGPLIHNPQALESLKGLGVEILKEDNLPSCLDNSTVIIRAHGVAPQIEADLVRRGAHVVDATCPRVKASQMKAKALASQGYRIFLAGEKNHAEIIGMQGYVASELCAVVGDQDEAERAAKELCEKNKNIKTALIGQTTITPEEYLAIGEGIKKIFPDLEIINSICGATRDRQEALRDLCTKVDGMIIAGGKRSANTRRLLDIARAEFARLDGSGVARKAWLVETPDEIPSEAFAYSVIGLAAGASTPDSIIDAMEAALRIQPPFLP</sequence>
<dbReference type="UniPathway" id="UPA00056">
    <property type="reaction ID" value="UER00097"/>
</dbReference>
<dbReference type="eggNOG" id="COG0761">
    <property type="taxonomic scope" value="Bacteria"/>
</dbReference>
<keyword evidence="1 5" id="KW-0004">4Fe-4S</keyword>
<evidence type="ECO:0000256" key="5">
    <source>
        <dbReference type="HAMAP-Rule" id="MF_00191"/>
    </source>
</evidence>
<feature type="binding site" evidence="5">
    <location>
        <position position="135"/>
    </location>
    <ligand>
        <name>isopentenyl diphosphate</name>
        <dbReference type="ChEBI" id="CHEBI:128769"/>
    </ligand>
</feature>
<feature type="binding site" evidence="5">
    <location>
        <position position="12"/>
    </location>
    <ligand>
        <name>[4Fe-4S] cluster</name>
        <dbReference type="ChEBI" id="CHEBI:49883"/>
    </ligand>
</feature>
<feature type="binding site" evidence="5">
    <location>
        <position position="237"/>
    </location>
    <ligand>
        <name>isopentenyl diphosphate</name>
        <dbReference type="ChEBI" id="CHEBI:128769"/>
    </ligand>
</feature>
<feature type="binding site" evidence="5">
    <location>
        <position position="50"/>
    </location>
    <ligand>
        <name>isopentenyl diphosphate</name>
        <dbReference type="ChEBI" id="CHEBI:128769"/>
    </ligand>
</feature>
<feature type="binding site" evidence="5">
    <location>
        <position position="209"/>
    </location>
    <ligand>
        <name>[4Fe-4S] cluster</name>
        <dbReference type="ChEBI" id="CHEBI:49883"/>
    </ligand>
</feature>